<gene>
    <name evidence="3" type="ORF">MGL_0870</name>
</gene>
<evidence type="ECO:0000259" key="2">
    <source>
        <dbReference type="Pfam" id="PF12234"/>
    </source>
</evidence>
<dbReference type="InParanoid" id="A8PVH7"/>
<dbReference type="InterPro" id="IPR052208">
    <property type="entry name" value="DmX-like/RAVE_component"/>
</dbReference>
<dbReference type="GO" id="GO:0043291">
    <property type="term" value="C:RAVE complex"/>
    <property type="evidence" value="ECO:0007669"/>
    <property type="project" value="TreeGrafter"/>
</dbReference>
<dbReference type="OrthoDB" id="342131at2759"/>
<dbReference type="Gene3D" id="2.130.10.10">
    <property type="entry name" value="YVTN repeat-like/Quinoprotein amine dehydrogenase"/>
    <property type="match status" value="2"/>
</dbReference>
<comment type="caution">
    <text evidence="3">The sequence shown here is derived from an EMBL/GenBank/DDBJ whole genome shotgun (WGS) entry which is preliminary data.</text>
</comment>
<dbReference type="EMBL" id="AAYY01000003">
    <property type="protein sequence ID" value="EDP44388.1"/>
    <property type="molecule type" value="Genomic_DNA"/>
</dbReference>
<accession>A8PVH7</accession>
<keyword evidence="4" id="KW-1185">Reference proteome</keyword>
<proteinExistence type="predicted"/>
<dbReference type="VEuPathDB" id="FungiDB:MGL_0870"/>
<dbReference type="InterPro" id="IPR036322">
    <property type="entry name" value="WD40_repeat_dom_sf"/>
</dbReference>
<dbReference type="InterPro" id="IPR022033">
    <property type="entry name" value="Rav1p_C"/>
</dbReference>
<dbReference type="PANTHER" id="PTHR13950:SF9">
    <property type="entry name" value="RABCONNECTIN-3A"/>
    <property type="match status" value="1"/>
</dbReference>
<dbReference type="STRING" id="425265.A8PVH7"/>
<evidence type="ECO:0000313" key="3">
    <source>
        <dbReference type="EMBL" id="EDP44388.1"/>
    </source>
</evidence>
<dbReference type="InterPro" id="IPR015943">
    <property type="entry name" value="WD40/YVTN_repeat-like_dom_sf"/>
</dbReference>
<reference evidence="3 4" key="1">
    <citation type="journal article" date="2007" name="Proc. Natl. Acad. Sci. U.S.A.">
        <title>Dandruff-associated Malassezia genomes reveal convergent and divergent virulence traits shared with plant and human fungal pathogens.</title>
        <authorList>
            <person name="Xu J."/>
            <person name="Saunders C.W."/>
            <person name="Hu P."/>
            <person name="Grant R.A."/>
            <person name="Boekhout T."/>
            <person name="Kuramae E.E."/>
            <person name="Kronstad J.W."/>
            <person name="Deangelis Y.M."/>
            <person name="Reeder N.L."/>
            <person name="Johnstone K.R."/>
            <person name="Leland M."/>
            <person name="Fieno A.M."/>
            <person name="Begley W.M."/>
            <person name="Sun Y."/>
            <person name="Lacey M.P."/>
            <person name="Chaudhary T."/>
            <person name="Keough T."/>
            <person name="Chu L."/>
            <person name="Sears R."/>
            <person name="Yuan B."/>
            <person name="Dawson T.L.Jr."/>
        </authorList>
    </citation>
    <scope>NUCLEOTIDE SEQUENCE [LARGE SCALE GENOMIC DNA]</scope>
    <source>
        <strain evidence="4">ATCC MYA-4612 / CBS 7966</strain>
    </source>
</reference>
<dbReference type="OMA" id="PLMLEFM"/>
<dbReference type="SUPFAM" id="SSF50978">
    <property type="entry name" value="WD40 repeat-like"/>
    <property type="match status" value="2"/>
</dbReference>
<dbReference type="RefSeq" id="XP_001731602.1">
    <property type="nucleotide sequence ID" value="XM_001731550.1"/>
</dbReference>
<dbReference type="GeneID" id="5855908"/>
<evidence type="ECO:0000313" key="4">
    <source>
        <dbReference type="Proteomes" id="UP000008837"/>
    </source>
</evidence>
<dbReference type="PANTHER" id="PTHR13950">
    <property type="entry name" value="RABCONNECTIN-RELATED"/>
    <property type="match status" value="1"/>
</dbReference>
<evidence type="ECO:0000256" key="1">
    <source>
        <dbReference type="SAM" id="MobiDB-lite"/>
    </source>
</evidence>
<dbReference type="Pfam" id="PF12234">
    <property type="entry name" value="Rav1p_C"/>
    <property type="match status" value="2"/>
</dbReference>
<feature type="compositionally biased region" description="Basic and acidic residues" evidence="1">
    <location>
        <begin position="1245"/>
        <end position="1266"/>
    </location>
</feature>
<dbReference type="GO" id="GO:0007035">
    <property type="term" value="P:vacuolar acidification"/>
    <property type="evidence" value="ECO:0007669"/>
    <property type="project" value="TreeGrafter"/>
</dbReference>
<feature type="region of interest" description="Disordered" evidence="1">
    <location>
        <begin position="1240"/>
        <end position="1293"/>
    </location>
</feature>
<sequence>MALDAEALPTLAQQWASLGAAHAPAEDVPEDSPRIASALNTFASYVDESKKIYLSAQASGRRINVFFGRSHLMQSLSFDDVPGGKAAVLKGVSSVALGTEAPGSDNLMLVASFGGIIAIWRLDALNMAKMGQAPIYSRWRLDGTLPLRGQLVSSVSVWKGNLAIGSNKCVSIWKRGTYASAPWRNIWSARTPRPLLRVQWSADGQFLAAVPLCDTRVLVWRVHDKQVHLISKLRHTRHVHSLHWRRAREDLENVPVLVVITSNSVAHVYTKMPEESPAFYLWASIDAASSLEGVVPASDTSAMRHVVSLMYCDAYYISVALHHDIQLLEQQEQLHITGIGNTSSAESQRRSARIKQLKQYMEQGPDVFFALLADGSLALFVLLNIEKNTPSLSQTLFTLKVPPCISAELSHAPLMLEFMPLAPSTSRVSDIYPTALIHGHTASGLRGTMAVSLLLLLDGDVHGLFVQNTTTDASMPAHSPSHAHAFLRAEHRSDILSLQTTNDHHSLLSFSRDGVMIWWNLCEHGEAVSMNSEYQVRLRNAYAVCAMGQGPNLIALDESHLVLALFDKSSFASSSSHVTTVNNISMMFSKLQGVTPDTLVALYSFEAQDAHNVVLVRQDGSLLTWTCASTSSGWVLHPMQTHRLNTDDVVCAELVSHWHPIECKPVLITLSSSGTLHVWEALTWTCLHTIETQQNAVGLCADILGHIAVLSHTNRTWKVSIHDVRLLPFASTLVHEHNMSNVAHTPSLAWTTTCDSGAMLAVSGDQRVTLFVEAQFVWAPIARVDLQGMGSANISHVGWVAPHRLLVTSTCQLFLFESEVKADGCNVTAQDLWTHRSHMRPYHDALFLLRCMQFGLTKDACASIQLIDAASRNGRWNHLSWSFEREPLTALRISNPIPAMLERIQANGLVDIDSHSVPALLAVLQAAHQIVRTDVDVHAKQYLLSWYASQHTSAPIIWAYLSETQDALLSKVTSEWADRISWPMVRDSGVFGWMRSREALLPIMEQVARAAFTAGDDIDPIRCSLFYLALKKPQMLKSVWRRAVGHPDQSKMIAFLGHDFSEERWRVAAQKNAYALMSQRRFEFAVAFFLLGNALSDAVHVCVRQLNDVALAIALARVFENEDQGPVFKRVLRQYAVPHAHETGDRWFGMWAHLVLGEYAEAVHMITKPLSSSVSGPLFDLPDPSLLMVLEYFKRHYWCYAALSPQDETRCVAFYAQLLSRTGCDLVGLAMLRSWSFARPAKPPSHVEARNPDPESTDSDRPEVSKKIGSLMGERRPPPAQSMAEFDMSAFGF</sequence>
<protein>
    <recommendedName>
        <fullName evidence="2">RAVE complex protein Rav1 C-terminal domain-containing protein</fullName>
    </recommendedName>
</protein>
<dbReference type="Proteomes" id="UP000008837">
    <property type="component" value="Unassembled WGS sequence"/>
</dbReference>
<dbReference type="KEGG" id="mgl:MGL_0870"/>
<name>A8PVH7_MALGO</name>
<organism evidence="3 4">
    <name type="scientific">Malassezia globosa (strain ATCC MYA-4612 / CBS 7966)</name>
    <name type="common">Dandruff-associated fungus</name>
    <dbReference type="NCBI Taxonomy" id="425265"/>
    <lineage>
        <taxon>Eukaryota</taxon>
        <taxon>Fungi</taxon>
        <taxon>Dikarya</taxon>
        <taxon>Basidiomycota</taxon>
        <taxon>Ustilaginomycotina</taxon>
        <taxon>Malasseziomycetes</taxon>
        <taxon>Malasseziales</taxon>
        <taxon>Malasseziaceae</taxon>
        <taxon>Malassezia</taxon>
    </lineage>
</organism>
<feature type="domain" description="RAVE complex protein Rav1 C-terminal" evidence="2">
    <location>
        <begin position="681"/>
        <end position="828"/>
    </location>
</feature>
<feature type="domain" description="RAVE complex protein Rav1 C-terminal" evidence="2">
    <location>
        <begin position="899"/>
        <end position="1230"/>
    </location>
</feature>